<accession>A0A644T526</accession>
<dbReference type="AlphaFoldDB" id="A0A644T526"/>
<comment type="caution">
    <text evidence="1">The sequence shown here is derived from an EMBL/GenBank/DDBJ whole genome shotgun (WGS) entry which is preliminary data.</text>
</comment>
<evidence type="ECO:0000313" key="1">
    <source>
        <dbReference type="EMBL" id="MPL62035.1"/>
    </source>
</evidence>
<protein>
    <submittedName>
        <fullName evidence="1">Uncharacterized protein</fullName>
    </submittedName>
</protein>
<name>A0A644T526_9ZZZZ</name>
<proteinExistence type="predicted"/>
<gene>
    <name evidence="1" type="ORF">SDC9_07625</name>
</gene>
<organism evidence="1">
    <name type="scientific">bioreactor metagenome</name>
    <dbReference type="NCBI Taxonomy" id="1076179"/>
    <lineage>
        <taxon>unclassified sequences</taxon>
        <taxon>metagenomes</taxon>
        <taxon>ecological metagenomes</taxon>
    </lineage>
</organism>
<reference evidence="1" key="1">
    <citation type="submission" date="2019-08" db="EMBL/GenBank/DDBJ databases">
        <authorList>
            <person name="Kucharzyk K."/>
            <person name="Murdoch R.W."/>
            <person name="Higgins S."/>
            <person name="Loffler F."/>
        </authorList>
    </citation>
    <scope>NUCLEOTIDE SEQUENCE</scope>
</reference>
<sequence>MDKYTELDVISIFTGHTPPNMNNSEVYDAIDDIDDSNNYSRQNYESLIPYLTINNKNSLKNENNNIKNSIDV</sequence>
<dbReference type="EMBL" id="VSSQ01000016">
    <property type="protein sequence ID" value="MPL62035.1"/>
    <property type="molecule type" value="Genomic_DNA"/>
</dbReference>